<reference evidence="1" key="1">
    <citation type="submission" date="2018-11" db="EMBL/GenBank/DDBJ databases">
        <authorList>
            <person name="Alioto T."/>
            <person name="Alioto T."/>
        </authorList>
    </citation>
    <scope>NUCLEOTIDE SEQUENCE</scope>
</reference>
<dbReference type="EMBL" id="UYJE01005687">
    <property type="protein sequence ID" value="VDI39391.1"/>
    <property type="molecule type" value="Genomic_DNA"/>
</dbReference>
<accession>A0A8B6EVA9</accession>
<gene>
    <name evidence="1" type="ORF">MGAL_10B072214</name>
</gene>
<protein>
    <submittedName>
        <fullName evidence="1">Uncharacterized protein</fullName>
    </submittedName>
</protein>
<evidence type="ECO:0000313" key="1">
    <source>
        <dbReference type="EMBL" id="VDI39391.1"/>
    </source>
</evidence>
<name>A0A8B6EVA9_MYTGA</name>
<dbReference type="OrthoDB" id="301415at2759"/>
<organism evidence="1 2">
    <name type="scientific">Mytilus galloprovincialis</name>
    <name type="common">Mediterranean mussel</name>
    <dbReference type="NCBI Taxonomy" id="29158"/>
    <lineage>
        <taxon>Eukaryota</taxon>
        <taxon>Metazoa</taxon>
        <taxon>Spiralia</taxon>
        <taxon>Lophotrochozoa</taxon>
        <taxon>Mollusca</taxon>
        <taxon>Bivalvia</taxon>
        <taxon>Autobranchia</taxon>
        <taxon>Pteriomorphia</taxon>
        <taxon>Mytilida</taxon>
        <taxon>Mytiloidea</taxon>
        <taxon>Mytilidae</taxon>
        <taxon>Mytilinae</taxon>
        <taxon>Mytilus</taxon>
    </lineage>
</organism>
<dbReference type="AlphaFoldDB" id="A0A8B6EVA9"/>
<comment type="caution">
    <text evidence="1">The sequence shown here is derived from an EMBL/GenBank/DDBJ whole genome shotgun (WGS) entry which is preliminary data.</text>
</comment>
<keyword evidence="2" id="KW-1185">Reference proteome</keyword>
<evidence type="ECO:0000313" key="2">
    <source>
        <dbReference type="Proteomes" id="UP000596742"/>
    </source>
</evidence>
<proteinExistence type="predicted"/>
<sequence>MVTDEEENTYVENQRFAELYEKYYKEVYPAKIVFVSFLHQQHSDGQMVRELKNKGFEPMQFKFHRQQPDLTKLDKLFGLMSSETATFDEEVNKLETKFKLEGIGKLFEGIKVTSTGQ</sequence>
<dbReference type="Proteomes" id="UP000596742">
    <property type="component" value="Unassembled WGS sequence"/>
</dbReference>